<accession>A0AAV1S2E6</accession>
<sequence length="119" mass="13411">MEEPIEEAIDTNLPNIKYLDLCGALIDLKSLLIILEGCKNLEYLDVSGCIGFRPNEMVLELASHIKTFKCEGSMLDEEFDAAIMEDYIDALCGNSDEDLRAHAHRQNRGPGRPNEFSHR</sequence>
<dbReference type="AlphaFoldDB" id="A0AAV1S2E6"/>
<organism evidence="1 2">
    <name type="scientific">Dovyalis caffra</name>
    <dbReference type="NCBI Taxonomy" id="77055"/>
    <lineage>
        <taxon>Eukaryota</taxon>
        <taxon>Viridiplantae</taxon>
        <taxon>Streptophyta</taxon>
        <taxon>Embryophyta</taxon>
        <taxon>Tracheophyta</taxon>
        <taxon>Spermatophyta</taxon>
        <taxon>Magnoliopsida</taxon>
        <taxon>eudicotyledons</taxon>
        <taxon>Gunneridae</taxon>
        <taxon>Pentapetalae</taxon>
        <taxon>rosids</taxon>
        <taxon>fabids</taxon>
        <taxon>Malpighiales</taxon>
        <taxon>Salicaceae</taxon>
        <taxon>Flacourtieae</taxon>
        <taxon>Dovyalis</taxon>
    </lineage>
</organism>
<dbReference type="Gene3D" id="3.80.10.10">
    <property type="entry name" value="Ribonuclease Inhibitor"/>
    <property type="match status" value="1"/>
</dbReference>
<proteinExistence type="predicted"/>
<evidence type="ECO:0000313" key="2">
    <source>
        <dbReference type="Proteomes" id="UP001314170"/>
    </source>
</evidence>
<dbReference type="Proteomes" id="UP001314170">
    <property type="component" value="Unassembled WGS sequence"/>
</dbReference>
<keyword evidence="2" id="KW-1185">Reference proteome</keyword>
<name>A0AAV1S2E6_9ROSI</name>
<dbReference type="InterPro" id="IPR032675">
    <property type="entry name" value="LRR_dom_sf"/>
</dbReference>
<evidence type="ECO:0000313" key="1">
    <source>
        <dbReference type="EMBL" id="CAK7345238.1"/>
    </source>
</evidence>
<feature type="non-terminal residue" evidence="1">
    <location>
        <position position="119"/>
    </location>
</feature>
<protein>
    <submittedName>
        <fullName evidence="1">Uncharacterized protein</fullName>
    </submittedName>
</protein>
<reference evidence="1 2" key="1">
    <citation type="submission" date="2024-01" db="EMBL/GenBank/DDBJ databases">
        <authorList>
            <person name="Waweru B."/>
        </authorList>
    </citation>
    <scope>NUCLEOTIDE SEQUENCE [LARGE SCALE GENOMIC DNA]</scope>
</reference>
<comment type="caution">
    <text evidence="1">The sequence shown here is derived from an EMBL/GenBank/DDBJ whole genome shotgun (WGS) entry which is preliminary data.</text>
</comment>
<dbReference type="SUPFAM" id="SSF52047">
    <property type="entry name" value="RNI-like"/>
    <property type="match status" value="1"/>
</dbReference>
<dbReference type="EMBL" id="CAWUPB010001166">
    <property type="protein sequence ID" value="CAK7345238.1"/>
    <property type="molecule type" value="Genomic_DNA"/>
</dbReference>
<gene>
    <name evidence="1" type="ORF">DCAF_LOCUS18163</name>
</gene>